<gene>
    <name evidence="1" type="ORF">HMPREF1051_3169</name>
</gene>
<name>I2NVG1_NEISI</name>
<organism evidence="1 2">
    <name type="scientific">Neisseria sicca VK64</name>
    <dbReference type="NCBI Taxonomy" id="1095748"/>
    <lineage>
        <taxon>Bacteria</taxon>
        <taxon>Pseudomonadati</taxon>
        <taxon>Pseudomonadota</taxon>
        <taxon>Betaproteobacteria</taxon>
        <taxon>Neisseriales</taxon>
        <taxon>Neisseriaceae</taxon>
        <taxon>Neisseria</taxon>
    </lineage>
</organism>
<comment type="caution">
    <text evidence="1">The sequence shown here is derived from an EMBL/GenBank/DDBJ whole genome shotgun (WGS) entry which is preliminary data.</text>
</comment>
<dbReference type="PATRIC" id="fig|1095748.3.peg.620"/>
<dbReference type="Proteomes" id="UP000004473">
    <property type="component" value="Unassembled WGS sequence"/>
</dbReference>
<evidence type="ECO:0000313" key="1">
    <source>
        <dbReference type="EMBL" id="EIG29822.1"/>
    </source>
</evidence>
<sequence length="37" mass="4510">MSYGEATLYWFKVNPLYFENSMTQREDYNKQQTANKL</sequence>
<protein>
    <submittedName>
        <fullName evidence="1">Uncharacterized protein</fullName>
    </submittedName>
</protein>
<proteinExistence type="predicted"/>
<dbReference type="EMBL" id="AJMT01000044">
    <property type="protein sequence ID" value="EIG29822.1"/>
    <property type="molecule type" value="Genomic_DNA"/>
</dbReference>
<dbReference type="AlphaFoldDB" id="I2NVG1"/>
<accession>I2NVG1</accession>
<reference evidence="1 2" key="1">
    <citation type="submission" date="2012-04" db="EMBL/GenBank/DDBJ databases">
        <authorList>
            <person name="Harkins D.M."/>
            <person name="Madupu R."/>
            <person name="Durkin A.S."/>
            <person name="Torralba M."/>
            <person name="Methe B."/>
            <person name="Sutton G.G."/>
            <person name="Nelson K.E."/>
        </authorList>
    </citation>
    <scope>NUCLEOTIDE SEQUENCE [LARGE SCALE GENOMIC DNA]</scope>
    <source>
        <strain evidence="1 2">VK64</strain>
    </source>
</reference>
<evidence type="ECO:0000313" key="2">
    <source>
        <dbReference type="Proteomes" id="UP000004473"/>
    </source>
</evidence>